<dbReference type="RefSeq" id="WP_221475056.1">
    <property type="nucleotide sequence ID" value="NZ_BAAALO010000006.1"/>
</dbReference>
<sequence length="66" mass="7605">MKRILQLFVTRWLARTPIGMVVLGIGWFVMRKRRKRAAEQGDGGRPYQRDRRLTAVPGGGTRPRGR</sequence>
<dbReference type="EMBL" id="JACHIU010000001">
    <property type="protein sequence ID" value="MBB6476958.1"/>
    <property type="molecule type" value="Genomic_DNA"/>
</dbReference>
<protein>
    <submittedName>
        <fullName evidence="3">Uncharacterized protein</fullName>
    </submittedName>
</protein>
<dbReference type="Pfam" id="PF19706">
    <property type="entry name" value="DUF6203"/>
    <property type="match status" value="1"/>
</dbReference>
<evidence type="ECO:0000313" key="4">
    <source>
        <dbReference type="Proteomes" id="UP000555564"/>
    </source>
</evidence>
<feature type="region of interest" description="Disordered" evidence="1">
    <location>
        <begin position="37"/>
        <end position="66"/>
    </location>
</feature>
<dbReference type="AlphaFoldDB" id="A0A7X0M9J3"/>
<feature type="transmembrane region" description="Helical" evidence="2">
    <location>
        <begin position="12"/>
        <end position="30"/>
    </location>
</feature>
<keyword evidence="2" id="KW-1133">Transmembrane helix</keyword>
<gene>
    <name evidence="3" type="ORF">BJ992_006389</name>
</gene>
<reference evidence="3 4" key="1">
    <citation type="submission" date="2020-08" db="EMBL/GenBank/DDBJ databases">
        <title>Sequencing the genomes of 1000 actinobacteria strains.</title>
        <authorList>
            <person name="Klenk H.-P."/>
        </authorList>
    </citation>
    <scope>NUCLEOTIDE SEQUENCE [LARGE SCALE GENOMIC DNA]</scope>
    <source>
        <strain evidence="3 4">DSM 44936</strain>
    </source>
</reference>
<name>A0A7X0M9J3_9ACTN</name>
<dbReference type="InterPro" id="IPR045777">
    <property type="entry name" value="DUF6203"/>
</dbReference>
<proteinExistence type="predicted"/>
<organism evidence="3 4">
    <name type="scientific">Sphaerisporangium rubeum</name>
    <dbReference type="NCBI Taxonomy" id="321317"/>
    <lineage>
        <taxon>Bacteria</taxon>
        <taxon>Bacillati</taxon>
        <taxon>Actinomycetota</taxon>
        <taxon>Actinomycetes</taxon>
        <taxon>Streptosporangiales</taxon>
        <taxon>Streptosporangiaceae</taxon>
        <taxon>Sphaerisporangium</taxon>
    </lineage>
</organism>
<keyword evidence="2" id="KW-0812">Transmembrane</keyword>
<comment type="caution">
    <text evidence="3">The sequence shown here is derived from an EMBL/GenBank/DDBJ whole genome shotgun (WGS) entry which is preliminary data.</text>
</comment>
<keyword evidence="2" id="KW-0472">Membrane</keyword>
<evidence type="ECO:0000256" key="2">
    <source>
        <dbReference type="SAM" id="Phobius"/>
    </source>
</evidence>
<evidence type="ECO:0000313" key="3">
    <source>
        <dbReference type="EMBL" id="MBB6476958.1"/>
    </source>
</evidence>
<feature type="compositionally biased region" description="Gly residues" evidence="1">
    <location>
        <begin position="57"/>
        <end position="66"/>
    </location>
</feature>
<accession>A0A7X0M9J3</accession>
<evidence type="ECO:0000256" key="1">
    <source>
        <dbReference type="SAM" id="MobiDB-lite"/>
    </source>
</evidence>
<keyword evidence="4" id="KW-1185">Reference proteome</keyword>
<dbReference type="Proteomes" id="UP000555564">
    <property type="component" value="Unassembled WGS sequence"/>
</dbReference>